<evidence type="ECO:0000313" key="2">
    <source>
        <dbReference type="EMBL" id="WGK69081.1"/>
    </source>
</evidence>
<dbReference type="Pfam" id="PF04945">
    <property type="entry name" value="YHS"/>
    <property type="match status" value="1"/>
</dbReference>
<organism evidence="2 3">
    <name type="scientific">Candidatus Haliotispira prima</name>
    <dbReference type="NCBI Taxonomy" id="3034016"/>
    <lineage>
        <taxon>Bacteria</taxon>
        <taxon>Pseudomonadati</taxon>
        <taxon>Spirochaetota</taxon>
        <taxon>Spirochaetia</taxon>
        <taxon>Spirochaetales</taxon>
        <taxon>Spirochaetaceae</taxon>
        <taxon>Candidatus Haliotispira</taxon>
    </lineage>
</organism>
<gene>
    <name evidence="2" type="ORF">P0082_11450</name>
</gene>
<keyword evidence="3" id="KW-1185">Reference proteome</keyword>
<evidence type="ECO:0000259" key="1">
    <source>
        <dbReference type="Pfam" id="PF04945"/>
    </source>
</evidence>
<feature type="domain" description="YHS" evidence="1">
    <location>
        <begin position="22"/>
        <end position="65"/>
    </location>
</feature>
<sequence length="135" mass="14994">MADSPVSSNGAKVVLDGYDVVSYFCGTGPEKGRSRWVTWYQGVAWRFASAENKAKFDADPEKYLPKFGGYCAFAVAAGKVIKGAGKYGAVIDGKLYFSVNRRIKQRYLDDPASYNSQAEENWQAVQEKIRQSQKS</sequence>
<evidence type="ECO:0000313" key="3">
    <source>
        <dbReference type="Proteomes" id="UP001228690"/>
    </source>
</evidence>
<dbReference type="EMBL" id="CP123443">
    <property type="protein sequence ID" value="WGK69081.1"/>
    <property type="molecule type" value="Genomic_DNA"/>
</dbReference>
<reference evidence="2 3" key="1">
    <citation type="submission" date="2023-04" db="EMBL/GenBank/DDBJ databases">
        <title>Spirochaete genome identified in red abalone sample constitutes a novel genus.</title>
        <authorList>
            <person name="Sharma S.P."/>
            <person name="Purcell C.M."/>
            <person name="Hyde J.R."/>
            <person name="Severin A.J."/>
        </authorList>
    </citation>
    <scope>NUCLEOTIDE SEQUENCE [LARGE SCALE GENOMIC DNA]</scope>
    <source>
        <strain evidence="2 3">SP-2023</strain>
    </source>
</reference>
<dbReference type="RefSeq" id="WP_326927269.1">
    <property type="nucleotide sequence ID" value="NZ_CP123443.1"/>
</dbReference>
<proteinExistence type="predicted"/>
<dbReference type="NCBIfam" id="NF041384">
    <property type="entry name" value="YHS_seleno_dom"/>
    <property type="match status" value="1"/>
</dbReference>
<name>A0ABY8MGF1_9SPIO</name>
<dbReference type="Proteomes" id="UP001228690">
    <property type="component" value="Chromosome"/>
</dbReference>
<dbReference type="InterPro" id="IPR007029">
    <property type="entry name" value="YHS_dom"/>
</dbReference>
<protein>
    <submittedName>
        <fullName evidence="2">YHS domain-containing (Seleno)protein</fullName>
    </submittedName>
</protein>
<accession>A0ABY8MGF1</accession>